<evidence type="ECO:0000256" key="8">
    <source>
        <dbReference type="ARBA" id="ARBA00023211"/>
    </source>
</evidence>
<dbReference type="Gene3D" id="3.100.10.20">
    <property type="entry name" value="CRISPR-associated endonuclease Cas1, N-terminal domain"/>
    <property type="match status" value="1"/>
</dbReference>
<dbReference type="Pfam" id="PF01867">
    <property type="entry name" value="Cas_Cas1"/>
    <property type="match status" value="1"/>
</dbReference>
<evidence type="ECO:0000256" key="5">
    <source>
        <dbReference type="ARBA" id="ARBA00022842"/>
    </source>
</evidence>
<dbReference type="PANTHER" id="PTHR34353">
    <property type="entry name" value="CRISPR-ASSOCIATED ENDONUCLEASE CAS1 1"/>
    <property type="match status" value="1"/>
</dbReference>
<organism evidence="11 12">
    <name type="scientific">Metamycoplasma phocicerebrale</name>
    <dbReference type="NCBI Taxonomy" id="142649"/>
    <lineage>
        <taxon>Bacteria</taxon>
        <taxon>Bacillati</taxon>
        <taxon>Mycoplasmatota</taxon>
        <taxon>Mycoplasmoidales</taxon>
        <taxon>Metamycoplasmataceae</taxon>
        <taxon>Metamycoplasma</taxon>
    </lineage>
</organism>
<dbReference type="NCBIfam" id="TIGR00287">
    <property type="entry name" value="cas1"/>
    <property type="match status" value="1"/>
</dbReference>
<dbReference type="InterPro" id="IPR042211">
    <property type="entry name" value="CRISPR-assoc_Cas1_N"/>
</dbReference>
<evidence type="ECO:0000256" key="10">
    <source>
        <dbReference type="HAMAP-Rule" id="MF_01470"/>
    </source>
</evidence>
<evidence type="ECO:0000256" key="2">
    <source>
        <dbReference type="ARBA" id="ARBA00022723"/>
    </source>
</evidence>
<dbReference type="RefSeq" id="WP_116171532.1">
    <property type="nucleotide sequence ID" value="NZ_CP033058.2"/>
</dbReference>
<dbReference type="InterPro" id="IPR042206">
    <property type="entry name" value="CRISPR-assoc_Cas1_C"/>
</dbReference>
<dbReference type="Proteomes" id="UP000256585">
    <property type="component" value="Chromosome"/>
</dbReference>
<dbReference type="GO" id="GO:0046872">
    <property type="term" value="F:metal ion binding"/>
    <property type="evidence" value="ECO:0007669"/>
    <property type="project" value="UniProtKB-UniRule"/>
</dbReference>
<dbReference type="InterPro" id="IPR050646">
    <property type="entry name" value="Cas1"/>
</dbReference>
<feature type="binding site" evidence="10">
    <location>
        <position position="222"/>
    </location>
    <ligand>
        <name>Mn(2+)</name>
        <dbReference type="ChEBI" id="CHEBI:29035"/>
    </ligand>
</feature>
<sequence length="298" mass="35287">MKKILDVSQSEYFSLFLGNLIVKKEQGKVIIPTNNIETIIFENNKMSISIPLINSLIEKKVNIIFCDYRHLPIAQIIPFNGYFDNKVFMNQLNWDNHYKAMTWKLIIELKIINSKKLIEYLTPNNLDSISNLNKYYQNVKFMDLSNREGHAAKVYFKSLFGKEFIRDKNNVDDYLNLYLNYGYSVLIAYVSRSLVSKGYDNRISIFHKSFDNNIPLACDLVEPLRCIVDKVAYEMMLKKMQFIKIDFRDFKKELFESFENHIIVNSKRMKIIDYIDYVIKGLLENKDIKVLEIEWISK</sequence>
<gene>
    <name evidence="10 11" type="primary">cas1</name>
    <name evidence="11" type="ORF">DMC14_002525</name>
</gene>
<feature type="binding site" evidence="10">
    <location>
        <position position="207"/>
    </location>
    <ligand>
        <name>Mn(2+)</name>
        <dbReference type="ChEBI" id="CHEBI:29035"/>
    </ligand>
</feature>
<dbReference type="GO" id="GO:0003677">
    <property type="term" value="F:DNA binding"/>
    <property type="evidence" value="ECO:0007669"/>
    <property type="project" value="UniProtKB-KW"/>
</dbReference>
<dbReference type="OrthoDB" id="9803119at2"/>
<dbReference type="AlphaFoldDB" id="A0A3T0TU67"/>
<keyword evidence="2 10" id="KW-0479">Metal-binding</keyword>
<evidence type="ECO:0000256" key="6">
    <source>
        <dbReference type="ARBA" id="ARBA00023118"/>
    </source>
</evidence>
<keyword evidence="6 10" id="KW-0051">Antiviral defense</keyword>
<dbReference type="GO" id="GO:0004520">
    <property type="term" value="F:DNA endonuclease activity"/>
    <property type="evidence" value="ECO:0007669"/>
    <property type="project" value="InterPro"/>
</dbReference>
<evidence type="ECO:0000256" key="7">
    <source>
        <dbReference type="ARBA" id="ARBA00023125"/>
    </source>
</evidence>
<evidence type="ECO:0000256" key="1">
    <source>
        <dbReference type="ARBA" id="ARBA00022722"/>
    </source>
</evidence>
<comment type="cofactor">
    <cofactor evidence="10">
        <name>Mg(2+)</name>
        <dbReference type="ChEBI" id="CHEBI:18420"/>
    </cofactor>
    <cofactor evidence="10">
        <name>Mn(2+)</name>
        <dbReference type="ChEBI" id="CHEBI:29035"/>
    </cofactor>
</comment>
<dbReference type="InterPro" id="IPR019855">
    <property type="entry name" value="CRISPR-assoc_Cas1_NMENI"/>
</dbReference>
<protein>
    <recommendedName>
        <fullName evidence="10">CRISPR-associated endonuclease Cas1</fullName>
        <ecNumber evidence="10">3.1.-.-</ecNumber>
    </recommendedName>
</protein>
<dbReference type="HAMAP" id="MF_01470">
    <property type="entry name" value="Cas1"/>
    <property type="match status" value="1"/>
</dbReference>
<accession>A0A3T0TU67</accession>
<proteinExistence type="inferred from homology"/>
<evidence type="ECO:0000256" key="9">
    <source>
        <dbReference type="ARBA" id="ARBA00038592"/>
    </source>
</evidence>
<dbReference type="EC" id="3.1.-.-" evidence="10"/>
<evidence type="ECO:0000313" key="11">
    <source>
        <dbReference type="EMBL" id="AZZ65645.1"/>
    </source>
</evidence>
<dbReference type="GO" id="GO:0043571">
    <property type="term" value="P:maintenance of CRISPR repeat elements"/>
    <property type="evidence" value="ECO:0007669"/>
    <property type="project" value="UniProtKB-UniRule"/>
</dbReference>
<keyword evidence="3 10" id="KW-0255">Endonuclease</keyword>
<feature type="binding site" evidence="10">
    <location>
        <position position="148"/>
    </location>
    <ligand>
        <name>Mn(2+)</name>
        <dbReference type="ChEBI" id="CHEBI:29035"/>
    </ligand>
</feature>
<evidence type="ECO:0000313" key="12">
    <source>
        <dbReference type="Proteomes" id="UP000256585"/>
    </source>
</evidence>
<keyword evidence="1 10" id="KW-0540">Nuclease</keyword>
<keyword evidence="8 10" id="KW-0464">Manganese</keyword>
<dbReference type="InterPro" id="IPR002729">
    <property type="entry name" value="CRISPR-assoc_Cas1"/>
</dbReference>
<dbReference type="PANTHER" id="PTHR34353:SF2">
    <property type="entry name" value="CRISPR-ASSOCIATED ENDONUCLEASE CAS1 1"/>
    <property type="match status" value="1"/>
</dbReference>
<dbReference type="GO" id="GO:0051607">
    <property type="term" value="P:defense response to virus"/>
    <property type="evidence" value="ECO:0007669"/>
    <property type="project" value="UniProtKB-UniRule"/>
</dbReference>
<dbReference type="EMBL" id="CP033058">
    <property type="protein sequence ID" value="AZZ65645.1"/>
    <property type="molecule type" value="Genomic_DNA"/>
</dbReference>
<evidence type="ECO:0000256" key="4">
    <source>
        <dbReference type="ARBA" id="ARBA00022801"/>
    </source>
</evidence>
<comment type="function">
    <text evidence="10">CRISPR (clustered regularly interspaced short palindromic repeat), is an adaptive immune system that provides protection against mobile genetic elements (viruses, transposable elements and conjugative plasmids). CRISPR clusters contain spacers, sequences complementary to antecedent mobile elements, and target invading nucleic acids. CRISPR clusters are transcribed and processed into CRISPR RNA (crRNA). Acts as a dsDNA endonuclease. Involved in the integration of spacer DNA into the CRISPR cassette.</text>
</comment>
<dbReference type="KEGG" id="mphc:DMC14_002525"/>
<keyword evidence="7 10" id="KW-0238">DNA-binding</keyword>
<name>A0A3T0TU67_9BACT</name>
<evidence type="ECO:0000256" key="3">
    <source>
        <dbReference type="ARBA" id="ARBA00022759"/>
    </source>
</evidence>
<dbReference type="NCBIfam" id="TIGR03639">
    <property type="entry name" value="cas1_NMENI"/>
    <property type="match status" value="1"/>
</dbReference>
<keyword evidence="5 10" id="KW-0460">Magnesium</keyword>
<keyword evidence="4 10" id="KW-0378">Hydrolase</keyword>
<keyword evidence="12" id="KW-1185">Reference proteome</keyword>
<comment type="subunit">
    <text evidence="9 10">Homodimer, forms a heterotetramer with a Cas2 homodimer.</text>
</comment>
<dbReference type="Gene3D" id="1.20.120.920">
    <property type="entry name" value="CRISPR-associated endonuclease Cas1, C-terminal domain"/>
    <property type="match status" value="1"/>
</dbReference>
<dbReference type="GO" id="GO:0016787">
    <property type="term" value="F:hydrolase activity"/>
    <property type="evidence" value="ECO:0007669"/>
    <property type="project" value="UniProtKB-KW"/>
</dbReference>
<reference evidence="11" key="1">
    <citation type="submission" date="2019-03" db="EMBL/GenBank/DDBJ databases">
        <title>Draft Sequence and Annotation of the Mycoplasma phocicerebrale Strain 1049T Genome.</title>
        <authorList>
            <person name="Frasca S.Jr."/>
            <person name="Kutish G.F."/>
            <person name="Castellanos Gell J."/>
            <person name="Michaels D.L."/>
            <person name="Brown D.R."/>
        </authorList>
    </citation>
    <scope>NUCLEOTIDE SEQUENCE</scope>
    <source>
        <strain evidence="11">1049</strain>
    </source>
</reference>
<comment type="similarity">
    <text evidence="10">Belongs to the CRISPR-associated endonuclease Cas1 family.</text>
</comment>